<sequence length="181" mass="18219">MVPLQAQNAVHPLLRLVGPFVVALVVFTVVYGLGRLLVPRLVTAVARRRGVDDAIVSLLVDLARVVAAVVAGLLAFGVAGFGALSSLPLLVTTVGVATGYVLQRHQLATHGRPTTDDLTVALLALAVTLLALGVIQLSVGGALVSLLVGTVAGVVVGSLFAVVDGLFAGGSTSSAAVADRE</sequence>
<feature type="transmembrane region" description="Helical" evidence="1">
    <location>
        <begin position="82"/>
        <end position="102"/>
    </location>
</feature>
<dbReference type="EMBL" id="FODV01000024">
    <property type="protein sequence ID" value="SEP23280.1"/>
    <property type="molecule type" value="Genomic_DNA"/>
</dbReference>
<organism evidence="2 3">
    <name type="scientific">Halogranum amylolyticum</name>
    <dbReference type="NCBI Taxonomy" id="660520"/>
    <lineage>
        <taxon>Archaea</taxon>
        <taxon>Methanobacteriati</taxon>
        <taxon>Methanobacteriota</taxon>
        <taxon>Stenosarchaea group</taxon>
        <taxon>Halobacteria</taxon>
        <taxon>Halobacteriales</taxon>
        <taxon>Haloferacaceae</taxon>
    </lineage>
</organism>
<feature type="transmembrane region" description="Helical" evidence="1">
    <location>
        <begin position="143"/>
        <end position="163"/>
    </location>
</feature>
<gene>
    <name evidence="2" type="ORF">SAMN04487948_12446</name>
</gene>
<feature type="transmembrane region" description="Helical" evidence="1">
    <location>
        <begin position="54"/>
        <end position="76"/>
    </location>
</feature>
<dbReference type="AlphaFoldDB" id="A0A1H8W6N4"/>
<feature type="transmembrane region" description="Helical" evidence="1">
    <location>
        <begin position="12"/>
        <end position="33"/>
    </location>
</feature>
<dbReference type="RefSeq" id="WP_089827627.1">
    <property type="nucleotide sequence ID" value="NZ_FODV01000024.1"/>
</dbReference>
<name>A0A1H8W6N4_9EURY</name>
<evidence type="ECO:0000313" key="3">
    <source>
        <dbReference type="Proteomes" id="UP000199126"/>
    </source>
</evidence>
<feature type="transmembrane region" description="Helical" evidence="1">
    <location>
        <begin position="118"/>
        <end position="137"/>
    </location>
</feature>
<proteinExistence type="predicted"/>
<evidence type="ECO:0008006" key="4">
    <source>
        <dbReference type="Google" id="ProtNLM"/>
    </source>
</evidence>
<dbReference type="Proteomes" id="UP000199126">
    <property type="component" value="Unassembled WGS sequence"/>
</dbReference>
<evidence type="ECO:0000313" key="2">
    <source>
        <dbReference type="EMBL" id="SEP23280.1"/>
    </source>
</evidence>
<keyword evidence="1" id="KW-1133">Transmembrane helix</keyword>
<keyword evidence="1" id="KW-0812">Transmembrane</keyword>
<evidence type="ECO:0000256" key="1">
    <source>
        <dbReference type="SAM" id="Phobius"/>
    </source>
</evidence>
<keyword evidence="1" id="KW-0472">Membrane</keyword>
<keyword evidence="3" id="KW-1185">Reference proteome</keyword>
<protein>
    <recommendedName>
        <fullName evidence="4">Mechanosensitive ion channel</fullName>
    </recommendedName>
</protein>
<reference evidence="3" key="1">
    <citation type="submission" date="2016-10" db="EMBL/GenBank/DDBJ databases">
        <authorList>
            <person name="Varghese N."/>
            <person name="Submissions S."/>
        </authorList>
    </citation>
    <scope>NUCLEOTIDE SEQUENCE [LARGE SCALE GENOMIC DNA]</scope>
    <source>
        <strain evidence="3">CGMCC 1.10121</strain>
    </source>
</reference>
<accession>A0A1H8W6N4</accession>